<evidence type="ECO:0000256" key="7">
    <source>
        <dbReference type="RuleBase" id="RU363032"/>
    </source>
</evidence>
<dbReference type="Gene3D" id="1.10.3720.10">
    <property type="entry name" value="MetI-like"/>
    <property type="match status" value="1"/>
</dbReference>
<keyword evidence="4 7" id="KW-0812">Transmembrane</keyword>
<proteinExistence type="inferred from homology"/>
<comment type="similarity">
    <text evidence="7">Belongs to the binding-protein-dependent transport system permease family.</text>
</comment>
<dbReference type="InterPro" id="IPR035906">
    <property type="entry name" value="MetI-like_sf"/>
</dbReference>
<gene>
    <name evidence="9" type="primary">oppB</name>
    <name evidence="9" type="ordered locus">MS53_0184</name>
</gene>
<feature type="transmembrane region" description="Helical" evidence="7">
    <location>
        <begin position="57"/>
        <end position="76"/>
    </location>
</feature>
<sequence length="356" mass="40326">MKETKLKKPSSSSVMLEKIVPNYVTLDNRSLDEKKWYVKLFNVESPLLKSTWRFTKIILEFFTIAFIVITITFFLINSVPGDTGVESGLSEAQKVAVRQQLGLDLPLFNRYLNYIRDLFRGDFGVSLSVFPRTSINDFIFDRLITSLYVGLWSVCLTVMIGVPIGVIVGKRPDGILDNITTVIISILSSVPSLIFAILLLILGKNLNIPYIFDVNNFATYILPGFALSLGSIIVYIKYIKTELNRELNSMHSKFCYLKGLSRSRFVWTHALKPSLFPIATFFPAVVLGSFVGSIFIERIFTITGSGNILFSAITSKDYNIILFQVVFFSLLTILSYTIRDILYELIDPRIRRKGGR</sequence>
<evidence type="ECO:0000313" key="10">
    <source>
        <dbReference type="Proteomes" id="UP000000549"/>
    </source>
</evidence>
<dbReference type="STRING" id="262723.MS53_0184"/>
<dbReference type="GO" id="GO:0055085">
    <property type="term" value="P:transmembrane transport"/>
    <property type="evidence" value="ECO:0007669"/>
    <property type="project" value="InterPro"/>
</dbReference>
<dbReference type="PROSITE" id="PS50928">
    <property type="entry name" value="ABC_TM1"/>
    <property type="match status" value="1"/>
</dbReference>
<dbReference type="Pfam" id="PF19300">
    <property type="entry name" value="BPD_transp_1_N"/>
    <property type="match status" value="1"/>
</dbReference>
<keyword evidence="5 7" id="KW-1133">Transmembrane helix</keyword>
<feature type="domain" description="ABC transmembrane type-1" evidence="8">
    <location>
        <begin position="143"/>
        <end position="339"/>
    </location>
</feature>
<feature type="transmembrane region" description="Helical" evidence="7">
    <location>
        <begin position="274"/>
        <end position="300"/>
    </location>
</feature>
<evidence type="ECO:0000256" key="2">
    <source>
        <dbReference type="ARBA" id="ARBA00022448"/>
    </source>
</evidence>
<feature type="transmembrane region" description="Helical" evidence="7">
    <location>
        <begin position="217"/>
        <end position="236"/>
    </location>
</feature>
<dbReference type="SUPFAM" id="SSF161098">
    <property type="entry name" value="MetI-like"/>
    <property type="match status" value="1"/>
</dbReference>
<accession>Q4A6L8</accession>
<dbReference type="InterPro" id="IPR000515">
    <property type="entry name" value="MetI-like"/>
</dbReference>
<keyword evidence="10" id="KW-1185">Reference proteome</keyword>
<keyword evidence="6 7" id="KW-0472">Membrane</keyword>
<organism evidence="9 10">
    <name type="scientific">Mycoplasmopsis synoviae (strain 53)</name>
    <name type="common">Mycoplasma synoviae</name>
    <dbReference type="NCBI Taxonomy" id="262723"/>
    <lineage>
        <taxon>Bacteria</taxon>
        <taxon>Bacillati</taxon>
        <taxon>Mycoplasmatota</taxon>
        <taxon>Mycoplasmoidales</taxon>
        <taxon>Metamycoplasmataceae</taxon>
        <taxon>Mycoplasmopsis</taxon>
    </lineage>
</organism>
<keyword evidence="2 7" id="KW-0813">Transport</keyword>
<dbReference type="InterPro" id="IPR045621">
    <property type="entry name" value="BPD_transp_1_N"/>
</dbReference>
<evidence type="ECO:0000313" key="9">
    <source>
        <dbReference type="EMBL" id="AAZ43603.2"/>
    </source>
</evidence>
<dbReference type="KEGG" id="msy:MS53_0184"/>
<evidence type="ECO:0000256" key="1">
    <source>
        <dbReference type="ARBA" id="ARBA00004651"/>
    </source>
</evidence>
<evidence type="ECO:0000259" key="8">
    <source>
        <dbReference type="PROSITE" id="PS50928"/>
    </source>
</evidence>
<feature type="transmembrane region" description="Helical" evidence="7">
    <location>
        <begin position="147"/>
        <end position="169"/>
    </location>
</feature>
<keyword evidence="3" id="KW-1003">Cell membrane</keyword>
<comment type="subcellular location">
    <subcellularLocation>
        <location evidence="1 7">Cell membrane</location>
        <topology evidence="1 7">Multi-pass membrane protein</topology>
    </subcellularLocation>
</comment>
<dbReference type="HOGENOM" id="CLU_036879_0_0_14"/>
<dbReference type="GO" id="GO:0005886">
    <property type="term" value="C:plasma membrane"/>
    <property type="evidence" value="ECO:0007669"/>
    <property type="project" value="UniProtKB-SubCell"/>
</dbReference>
<dbReference type="OrthoDB" id="9773221at2"/>
<dbReference type="Proteomes" id="UP000000549">
    <property type="component" value="Chromosome"/>
</dbReference>
<evidence type="ECO:0000256" key="3">
    <source>
        <dbReference type="ARBA" id="ARBA00022475"/>
    </source>
</evidence>
<protein>
    <submittedName>
        <fullName evidence="9">Putative Oligopeptide transport system permease protein</fullName>
    </submittedName>
</protein>
<evidence type="ECO:0000256" key="6">
    <source>
        <dbReference type="ARBA" id="ARBA00023136"/>
    </source>
</evidence>
<feature type="transmembrane region" description="Helical" evidence="7">
    <location>
        <begin position="320"/>
        <end position="342"/>
    </location>
</feature>
<dbReference type="EMBL" id="AE017245">
    <property type="protein sequence ID" value="AAZ43603.2"/>
    <property type="molecule type" value="Genomic_DNA"/>
</dbReference>
<evidence type="ECO:0000256" key="4">
    <source>
        <dbReference type="ARBA" id="ARBA00022692"/>
    </source>
</evidence>
<dbReference type="PANTHER" id="PTHR30465:SF0">
    <property type="entry name" value="OLIGOPEPTIDE TRANSPORT SYSTEM PERMEASE PROTEIN APPB"/>
    <property type="match status" value="1"/>
</dbReference>
<dbReference type="Pfam" id="PF00528">
    <property type="entry name" value="BPD_transp_1"/>
    <property type="match status" value="1"/>
</dbReference>
<feature type="transmembrane region" description="Helical" evidence="7">
    <location>
        <begin position="181"/>
        <end position="202"/>
    </location>
</feature>
<evidence type="ECO:0000256" key="5">
    <source>
        <dbReference type="ARBA" id="ARBA00022989"/>
    </source>
</evidence>
<dbReference type="eggNOG" id="COG0601">
    <property type="taxonomic scope" value="Bacteria"/>
</dbReference>
<name>Q4A6L8_MYCS5</name>
<dbReference type="CDD" id="cd06261">
    <property type="entry name" value="TM_PBP2"/>
    <property type="match status" value="1"/>
</dbReference>
<dbReference type="AlphaFoldDB" id="Q4A6L8"/>
<reference evidence="9 10" key="1">
    <citation type="journal article" date="2005" name="J. Bacteriol.">
        <title>Swine and poultry pathogens: the complete genome sequences of two strains of Mycoplasma hyopneumoniae and a strain of Mycoplasma synoviae.</title>
        <authorList>
            <person name="Vasconcelos A.T."/>
            <person name="Ferreira H.B."/>
            <person name="Bizarro C.V."/>
            <person name="Bonatto S.L."/>
            <person name="Carvalho M.O."/>
            <person name="Pinto P.M."/>
            <person name="Almeida D.F."/>
            <person name="Almeida L.G."/>
            <person name="Almeida R."/>
            <person name="Alves-Filho L."/>
            <person name="Assuncao E.N."/>
            <person name="Azevedo V.A."/>
            <person name="Bogo M.R."/>
            <person name="Brigido M.M."/>
            <person name="Brocchi M."/>
            <person name="Burity H.A."/>
            <person name="Camargo A.A."/>
            <person name="Camargo S.S."/>
            <person name="Carepo M.S."/>
            <person name="Carraro D.M."/>
            <person name="de Mattos Cascardo J.C."/>
            <person name="Castro L.A."/>
            <person name="Cavalcanti G."/>
            <person name="Chemale G."/>
            <person name="Collevatti R.G."/>
            <person name="Cunha C.W."/>
            <person name="Dallagiovanna B."/>
            <person name="Dambros B.P."/>
            <person name="Dellagostin O.A."/>
            <person name="Falcao C."/>
            <person name="Fantinatti-Garboggini F."/>
            <person name="Felipe M.S."/>
            <person name="Fiorentin L."/>
            <person name="Franco G.R."/>
            <person name="Freitas N.S."/>
            <person name="Frias D."/>
            <person name="Grangeiro T.B."/>
            <person name="Grisard E.C."/>
            <person name="Guimaraes C.T."/>
            <person name="Hungria M."/>
            <person name="Jardim S.N."/>
            <person name="Krieger M.A."/>
            <person name="Laurino J.P."/>
            <person name="Lima L.F."/>
            <person name="Lopes M.I."/>
            <person name="Loreto E.L."/>
            <person name="Madeira H.M."/>
            <person name="Manfio G.P."/>
            <person name="Maranhao A.Q."/>
            <person name="Martinkovics C.T."/>
            <person name="Medeiros S.R."/>
            <person name="Moreira M.A."/>
            <person name="Neiva M."/>
            <person name="Ramalho-Neto C.E."/>
            <person name="Nicolas M.F."/>
            <person name="Oliveira S.C."/>
            <person name="Paixao R.F."/>
            <person name="Pedrosa F.O."/>
            <person name="Pena S.D."/>
            <person name="Pereira M."/>
            <person name="Pereira-Ferrari L."/>
            <person name="Piffer I."/>
            <person name="Pinto L.S."/>
            <person name="Potrich D.P."/>
            <person name="Salim A.C."/>
            <person name="Santos F.R."/>
            <person name="Schmitt R."/>
            <person name="Schneider M.P."/>
            <person name="Schrank A."/>
            <person name="Schrank I.S."/>
            <person name="Schuck A.F."/>
            <person name="Seuanez H.N."/>
            <person name="Silva D.W."/>
            <person name="Silva R."/>
            <person name="Silva S.C."/>
            <person name="Soares C.M."/>
            <person name="Souza K.R."/>
            <person name="Souza R.C."/>
            <person name="Staats C.C."/>
            <person name="Steffens M.B."/>
            <person name="Teixeira S.M."/>
            <person name="Urmenyi T.P."/>
            <person name="Vainstein M.H."/>
            <person name="Zuccherato L.W."/>
            <person name="Simpson A.J."/>
            <person name="Zaha A."/>
        </authorList>
    </citation>
    <scope>NUCLEOTIDE SEQUENCE [LARGE SCALE GENOMIC DNA]</scope>
    <source>
        <strain evidence="9 10">53</strain>
    </source>
</reference>
<dbReference type="PANTHER" id="PTHR30465">
    <property type="entry name" value="INNER MEMBRANE ABC TRANSPORTER"/>
    <property type="match status" value="1"/>
</dbReference>